<dbReference type="Pfam" id="PF13417">
    <property type="entry name" value="GST_N_3"/>
    <property type="match status" value="1"/>
</dbReference>
<name>A0A6J5Z419_9ZZZZ</name>
<proteinExistence type="predicted"/>
<gene>
    <name evidence="2" type="ORF">UFOPK3547_00120</name>
</gene>
<dbReference type="SUPFAM" id="SSF52833">
    <property type="entry name" value="Thioredoxin-like"/>
    <property type="match status" value="1"/>
</dbReference>
<evidence type="ECO:0000259" key="1">
    <source>
        <dbReference type="Pfam" id="PF13417"/>
    </source>
</evidence>
<dbReference type="InterPro" id="IPR036249">
    <property type="entry name" value="Thioredoxin-like_sf"/>
</dbReference>
<dbReference type="AlphaFoldDB" id="A0A6J5Z419"/>
<dbReference type="EMBL" id="CAESAN010000005">
    <property type="protein sequence ID" value="CAB4335159.1"/>
    <property type="molecule type" value="Genomic_DNA"/>
</dbReference>
<reference evidence="2" key="1">
    <citation type="submission" date="2020-05" db="EMBL/GenBank/DDBJ databases">
        <authorList>
            <person name="Chiriac C."/>
            <person name="Salcher M."/>
            <person name="Ghai R."/>
            <person name="Kavagutti S V."/>
        </authorList>
    </citation>
    <scope>NUCLEOTIDE SEQUENCE</scope>
</reference>
<accession>A0A6J5Z419</accession>
<organism evidence="2">
    <name type="scientific">freshwater metagenome</name>
    <dbReference type="NCBI Taxonomy" id="449393"/>
    <lineage>
        <taxon>unclassified sequences</taxon>
        <taxon>metagenomes</taxon>
        <taxon>ecological metagenomes</taxon>
    </lineage>
</organism>
<sequence length="95" mass="10462">MKLYVCYGAWTTKFLGHKHPCGEAHQALLDAGYDPEVVKVYGLGPLPLAIQPKRRQVKAVTGRTWVPAIEFDDGTGFDESAKIIEWAKQNPAPPA</sequence>
<feature type="domain" description="GST N-terminal" evidence="1">
    <location>
        <begin position="50"/>
        <end position="94"/>
    </location>
</feature>
<protein>
    <submittedName>
        <fullName evidence="2">Unannotated protein</fullName>
    </submittedName>
</protein>
<dbReference type="InterPro" id="IPR004045">
    <property type="entry name" value="Glutathione_S-Trfase_N"/>
</dbReference>
<evidence type="ECO:0000313" key="2">
    <source>
        <dbReference type="EMBL" id="CAB4335159.1"/>
    </source>
</evidence>